<keyword evidence="14" id="KW-0573">Peptidoglycan synthesis</keyword>
<evidence type="ECO:0000256" key="1">
    <source>
        <dbReference type="ARBA" id="ARBA00004651"/>
    </source>
</evidence>
<dbReference type="PANTHER" id="PTHR30622">
    <property type="entry name" value="UNDECAPRENYL-DIPHOSPHATASE"/>
    <property type="match status" value="1"/>
</dbReference>
<comment type="similarity">
    <text evidence="2 14">Belongs to the UppP family.</text>
</comment>
<comment type="miscellaneous">
    <text evidence="14">Bacitracin is thought to be involved in the inhibition of peptidoglycan synthesis by sequestering undecaprenyl diphosphate, thereby reducing the pool of lipid carrier available.</text>
</comment>
<evidence type="ECO:0000313" key="15">
    <source>
        <dbReference type="EMBL" id="AJF05772.1"/>
    </source>
</evidence>
<feature type="transmembrane region" description="Helical" evidence="14">
    <location>
        <begin position="46"/>
        <end position="64"/>
    </location>
</feature>
<dbReference type="GO" id="GO:0050380">
    <property type="term" value="F:undecaprenyl-diphosphatase activity"/>
    <property type="evidence" value="ECO:0007669"/>
    <property type="project" value="UniProtKB-UniRule"/>
</dbReference>
<feature type="transmembrane region" description="Helical" evidence="14">
    <location>
        <begin position="216"/>
        <end position="236"/>
    </location>
</feature>
<dbReference type="GO" id="GO:0071555">
    <property type="term" value="P:cell wall organization"/>
    <property type="evidence" value="ECO:0007669"/>
    <property type="project" value="UniProtKB-KW"/>
</dbReference>
<evidence type="ECO:0000256" key="12">
    <source>
        <dbReference type="ARBA" id="ARBA00032932"/>
    </source>
</evidence>
<keyword evidence="14" id="KW-0133">Cell shape</keyword>
<evidence type="ECO:0000256" key="11">
    <source>
        <dbReference type="ARBA" id="ARBA00032707"/>
    </source>
</evidence>
<dbReference type="InterPro" id="IPR003824">
    <property type="entry name" value="UppP"/>
</dbReference>
<comment type="function">
    <text evidence="14">Catalyzes the dephosphorylation of undecaprenyl diphosphate (UPP). Confers resistance to bacitracin.</text>
</comment>
<dbReference type="EC" id="3.6.1.27" evidence="3 14"/>
<evidence type="ECO:0000256" key="8">
    <source>
        <dbReference type="ARBA" id="ARBA00022989"/>
    </source>
</evidence>
<feature type="transmembrane region" description="Helical" evidence="14">
    <location>
        <begin position="109"/>
        <end position="129"/>
    </location>
</feature>
<feature type="transmembrane region" description="Helical" evidence="14">
    <location>
        <begin position="243"/>
        <end position="261"/>
    </location>
</feature>
<dbReference type="KEGG" id="gsb:GSUB_03160"/>
<feature type="transmembrane region" description="Helical" evidence="14">
    <location>
        <begin position="84"/>
        <end position="103"/>
    </location>
</feature>
<dbReference type="GO" id="GO:0008360">
    <property type="term" value="P:regulation of cell shape"/>
    <property type="evidence" value="ECO:0007669"/>
    <property type="project" value="UniProtKB-KW"/>
</dbReference>
<dbReference type="GO" id="GO:0046677">
    <property type="term" value="P:response to antibiotic"/>
    <property type="evidence" value="ECO:0007669"/>
    <property type="project" value="UniProtKB-UniRule"/>
</dbReference>
<keyword evidence="7 14" id="KW-0378">Hydrolase</keyword>
<proteinExistence type="inferred from homology"/>
<evidence type="ECO:0000256" key="7">
    <source>
        <dbReference type="ARBA" id="ARBA00022801"/>
    </source>
</evidence>
<dbReference type="HOGENOM" id="CLU_060296_1_2_7"/>
<evidence type="ECO:0000256" key="10">
    <source>
        <dbReference type="ARBA" id="ARBA00023251"/>
    </source>
</evidence>
<dbReference type="GO" id="GO:0005886">
    <property type="term" value="C:plasma membrane"/>
    <property type="evidence" value="ECO:0007669"/>
    <property type="project" value="UniProtKB-SubCell"/>
</dbReference>
<dbReference type="GO" id="GO:0009252">
    <property type="term" value="P:peptidoglycan biosynthetic process"/>
    <property type="evidence" value="ECO:0007669"/>
    <property type="project" value="UniProtKB-KW"/>
</dbReference>
<feature type="transmembrane region" description="Helical" evidence="14">
    <location>
        <begin position="186"/>
        <end position="204"/>
    </location>
</feature>
<dbReference type="STRING" id="483547.GSUB_03160"/>
<dbReference type="Proteomes" id="UP000035036">
    <property type="component" value="Chromosome"/>
</dbReference>
<protein>
    <recommendedName>
        <fullName evidence="4 14">Undecaprenyl-diphosphatase</fullName>
        <ecNumber evidence="3 14">3.6.1.27</ecNumber>
    </recommendedName>
    <alternativeName>
        <fullName evidence="12 14">Bacitracin resistance protein</fullName>
    </alternativeName>
    <alternativeName>
        <fullName evidence="11 14">Undecaprenyl pyrophosphate phosphatase</fullName>
    </alternativeName>
</protein>
<name>A0A0B5FC64_9BACT</name>
<dbReference type="PANTHER" id="PTHR30622:SF4">
    <property type="entry name" value="UNDECAPRENYL-DIPHOSPHATASE"/>
    <property type="match status" value="1"/>
</dbReference>
<keyword evidence="16" id="KW-1185">Reference proteome</keyword>
<keyword evidence="8 14" id="KW-1133">Transmembrane helix</keyword>
<keyword evidence="9 14" id="KW-0472">Membrane</keyword>
<dbReference type="Pfam" id="PF02673">
    <property type="entry name" value="BacA"/>
    <property type="match status" value="1"/>
</dbReference>
<evidence type="ECO:0000256" key="14">
    <source>
        <dbReference type="HAMAP-Rule" id="MF_01006"/>
    </source>
</evidence>
<sequence>MTLLQALFLGTLQGLTEFLPVSSSGHLAIAQHFLPGFEQPGVLFDIMLHVGTMIAVILYFWTDIRMLAQSPFRRSGDSGVHRKILLLLVVGSIPTAIIGLTFKDFFQDLFDNLTVVSSMLLVTGTLLFISERFRRGTRKESQLTIADALVAGTAQAMAIIPGISRSGSTIASLLIKGVDGETAARFSFLLALPAVFGAAILSLGDIRHVATDQMPLYLAGTAAAFVAGYFSIRFLLAIIRRRRLYTFAIYCWLAGAFFLNYSL</sequence>
<evidence type="ECO:0000256" key="6">
    <source>
        <dbReference type="ARBA" id="ARBA00022692"/>
    </source>
</evidence>
<evidence type="ECO:0000256" key="4">
    <source>
        <dbReference type="ARBA" id="ARBA00021581"/>
    </source>
</evidence>
<reference evidence="15 16" key="1">
    <citation type="journal article" date="2015" name="Genome Announc.">
        <title>Genomes of Geoalkalibacter ferrihydriticus Z-0531T and Geoalkalibacter subterraneus Red1T, Two Haloalkaliphilic Metal-Reducing Deltaproteobacteria.</title>
        <authorList>
            <person name="Badalamenti J.P."/>
            <person name="Krajmalnik-Brown R."/>
            <person name="Torres C.I."/>
            <person name="Bond D.R."/>
        </authorList>
    </citation>
    <scope>NUCLEOTIDE SEQUENCE [LARGE SCALE GENOMIC DNA]</scope>
    <source>
        <strain evidence="15 16">Red1</strain>
    </source>
</reference>
<evidence type="ECO:0000313" key="16">
    <source>
        <dbReference type="Proteomes" id="UP000035036"/>
    </source>
</evidence>
<keyword evidence="5 14" id="KW-1003">Cell membrane</keyword>
<keyword evidence="10 14" id="KW-0046">Antibiotic resistance</keyword>
<evidence type="ECO:0000256" key="13">
    <source>
        <dbReference type="ARBA" id="ARBA00047594"/>
    </source>
</evidence>
<evidence type="ECO:0000256" key="9">
    <source>
        <dbReference type="ARBA" id="ARBA00023136"/>
    </source>
</evidence>
<gene>
    <name evidence="14" type="primary">uppP</name>
    <name evidence="15" type="ORF">GSUB_03160</name>
</gene>
<dbReference type="EMBL" id="CP010311">
    <property type="protein sequence ID" value="AJF05772.1"/>
    <property type="molecule type" value="Genomic_DNA"/>
</dbReference>
<comment type="subcellular location">
    <subcellularLocation>
        <location evidence="1 14">Cell membrane</location>
        <topology evidence="1 14">Multi-pass membrane protein</topology>
    </subcellularLocation>
</comment>
<keyword evidence="14" id="KW-0961">Cell wall biogenesis/degradation</keyword>
<comment type="catalytic activity">
    <reaction evidence="13 14">
        <text>di-trans,octa-cis-undecaprenyl diphosphate + H2O = di-trans,octa-cis-undecaprenyl phosphate + phosphate + H(+)</text>
        <dbReference type="Rhea" id="RHEA:28094"/>
        <dbReference type="ChEBI" id="CHEBI:15377"/>
        <dbReference type="ChEBI" id="CHEBI:15378"/>
        <dbReference type="ChEBI" id="CHEBI:43474"/>
        <dbReference type="ChEBI" id="CHEBI:58405"/>
        <dbReference type="ChEBI" id="CHEBI:60392"/>
        <dbReference type="EC" id="3.6.1.27"/>
    </reaction>
</comment>
<dbReference type="OrthoDB" id="9808289at2"/>
<accession>A0A0B5FC64</accession>
<dbReference type="HAMAP" id="MF_01006">
    <property type="entry name" value="Undec_diphosphatase"/>
    <property type="match status" value="1"/>
</dbReference>
<evidence type="ECO:0000256" key="2">
    <source>
        <dbReference type="ARBA" id="ARBA00010621"/>
    </source>
</evidence>
<dbReference type="RefSeq" id="WP_040199156.1">
    <property type="nucleotide sequence ID" value="NZ_CP010311.1"/>
</dbReference>
<organism evidence="15 16">
    <name type="scientific">Geoalkalibacter subterraneus</name>
    <dbReference type="NCBI Taxonomy" id="483547"/>
    <lineage>
        <taxon>Bacteria</taxon>
        <taxon>Pseudomonadati</taxon>
        <taxon>Thermodesulfobacteriota</taxon>
        <taxon>Desulfuromonadia</taxon>
        <taxon>Desulfuromonadales</taxon>
        <taxon>Geoalkalibacteraceae</taxon>
        <taxon>Geoalkalibacter</taxon>
    </lineage>
</organism>
<evidence type="ECO:0000256" key="3">
    <source>
        <dbReference type="ARBA" id="ARBA00012374"/>
    </source>
</evidence>
<keyword evidence="6 14" id="KW-0812">Transmembrane</keyword>
<evidence type="ECO:0000256" key="5">
    <source>
        <dbReference type="ARBA" id="ARBA00022475"/>
    </source>
</evidence>
<dbReference type="AlphaFoldDB" id="A0A0B5FC64"/>